<reference evidence="10 11" key="1">
    <citation type="submission" date="2024-02" db="EMBL/GenBank/DDBJ databases">
        <authorList>
            <person name="Vignale AGUSTIN F."/>
            <person name="Sosa J E."/>
            <person name="Modenutti C."/>
        </authorList>
    </citation>
    <scope>NUCLEOTIDE SEQUENCE [LARGE SCALE GENOMIC DNA]</scope>
</reference>
<dbReference type="SUPFAM" id="SSF48208">
    <property type="entry name" value="Six-hairpin glycosidases"/>
    <property type="match status" value="1"/>
</dbReference>
<keyword evidence="8" id="KW-0624">Polysaccharide degradation</keyword>
<evidence type="ECO:0000256" key="4">
    <source>
        <dbReference type="ARBA" id="ARBA00022801"/>
    </source>
</evidence>
<keyword evidence="11" id="KW-1185">Reference proteome</keyword>
<evidence type="ECO:0000313" key="10">
    <source>
        <dbReference type="EMBL" id="CAK9134737.1"/>
    </source>
</evidence>
<dbReference type="EMBL" id="CAUOFW020000558">
    <property type="protein sequence ID" value="CAK9134737.1"/>
    <property type="molecule type" value="Genomic_DNA"/>
</dbReference>
<evidence type="ECO:0000256" key="6">
    <source>
        <dbReference type="ARBA" id="ARBA00023277"/>
    </source>
</evidence>
<dbReference type="GO" id="GO:0008810">
    <property type="term" value="F:cellulase activity"/>
    <property type="evidence" value="ECO:0007669"/>
    <property type="project" value="UniProtKB-EC"/>
</dbReference>
<dbReference type="PANTHER" id="PTHR22298">
    <property type="entry name" value="ENDO-1,4-BETA-GLUCANASE"/>
    <property type="match status" value="1"/>
</dbReference>
<evidence type="ECO:0000256" key="2">
    <source>
        <dbReference type="ARBA" id="ARBA00007072"/>
    </source>
</evidence>
<organism evidence="10 11">
    <name type="scientific">Ilex paraguariensis</name>
    <name type="common">yerba mate</name>
    <dbReference type="NCBI Taxonomy" id="185542"/>
    <lineage>
        <taxon>Eukaryota</taxon>
        <taxon>Viridiplantae</taxon>
        <taxon>Streptophyta</taxon>
        <taxon>Embryophyta</taxon>
        <taxon>Tracheophyta</taxon>
        <taxon>Spermatophyta</taxon>
        <taxon>Magnoliopsida</taxon>
        <taxon>eudicotyledons</taxon>
        <taxon>Gunneridae</taxon>
        <taxon>Pentapetalae</taxon>
        <taxon>asterids</taxon>
        <taxon>campanulids</taxon>
        <taxon>Aquifoliales</taxon>
        <taxon>Aquifoliaceae</taxon>
        <taxon>Ilex</taxon>
    </lineage>
</organism>
<dbReference type="Proteomes" id="UP001642360">
    <property type="component" value="Unassembled WGS sequence"/>
</dbReference>
<keyword evidence="7" id="KW-0326">Glycosidase</keyword>
<dbReference type="AlphaFoldDB" id="A0ABC8QQR5"/>
<dbReference type="InterPro" id="IPR012341">
    <property type="entry name" value="6hp_glycosidase-like_sf"/>
</dbReference>
<evidence type="ECO:0000313" key="11">
    <source>
        <dbReference type="Proteomes" id="UP001642360"/>
    </source>
</evidence>
<dbReference type="GO" id="GO:0030245">
    <property type="term" value="P:cellulose catabolic process"/>
    <property type="evidence" value="ECO:0007669"/>
    <property type="project" value="UniProtKB-KW"/>
</dbReference>
<dbReference type="EC" id="3.2.1.4" evidence="3"/>
<feature type="domain" description="Glycoside hydrolase family 9" evidence="9">
    <location>
        <begin position="2"/>
        <end position="101"/>
    </location>
</feature>
<evidence type="ECO:0000256" key="3">
    <source>
        <dbReference type="ARBA" id="ARBA00012601"/>
    </source>
</evidence>
<evidence type="ECO:0000256" key="1">
    <source>
        <dbReference type="ARBA" id="ARBA00000966"/>
    </source>
</evidence>
<dbReference type="InterPro" id="IPR001701">
    <property type="entry name" value="Glyco_hydro_9"/>
</dbReference>
<comment type="similarity">
    <text evidence="2">Belongs to the glycosyl hydrolase 9 (cellulase E) family.</text>
</comment>
<accession>A0ABC8QQR5</accession>
<keyword evidence="4" id="KW-0378">Hydrolase</keyword>
<evidence type="ECO:0000256" key="5">
    <source>
        <dbReference type="ARBA" id="ARBA00023001"/>
    </source>
</evidence>
<proteinExistence type="inferred from homology"/>
<comment type="caution">
    <text evidence="10">The sequence shown here is derived from an EMBL/GenBank/DDBJ whole genome shotgun (WGS) entry which is preliminary data.</text>
</comment>
<evidence type="ECO:0000259" key="9">
    <source>
        <dbReference type="Pfam" id="PF00759"/>
    </source>
</evidence>
<dbReference type="InterPro" id="IPR008928">
    <property type="entry name" value="6-hairpin_glycosidase_sf"/>
</dbReference>
<dbReference type="Pfam" id="PF00759">
    <property type="entry name" value="Glyco_hydro_9"/>
    <property type="match status" value="1"/>
</dbReference>
<protein>
    <recommendedName>
        <fullName evidence="3">cellulase</fullName>
        <ecNumber evidence="3">3.2.1.4</ecNumber>
    </recommendedName>
</protein>
<keyword evidence="6" id="KW-0119">Carbohydrate metabolism</keyword>
<evidence type="ECO:0000256" key="8">
    <source>
        <dbReference type="ARBA" id="ARBA00023326"/>
    </source>
</evidence>
<evidence type="ECO:0000256" key="7">
    <source>
        <dbReference type="ARBA" id="ARBA00023295"/>
    </source>
</evidence>
<gene>
    <name evidence="10" type="ORF">ILEXP_LOCUS1668</name>
</gene>
<comment type="catalytic activity">
    <reaction evidence="1">
        <text>Endohydrolysis of (1-&gt;4)-beta-D-glucosidic linkages in cellulose, lichenin and cereal beta-D-glucans.</text>
        <dbReference type="EC" id="3.2.1.4"/>
    </reaction>
</comment>
<keyword evidence="5" id="KW-0136">Cellulose degradation</keyword>
<dbReference type="Gene3D" id="1.50.10.10">
    <property type="match status" value="1"/>
</dbReference>
<sequence length="137" mass="15040">MKQKINYILGDNPMKMSYVVGFGDTYPTHVDHRAASIPWDGHKHSCTEGDKWKNSKKPNPNDLLGAMVAGPDRNDIFLDERDKPWFTEPSIASNAGLVAALIALHDPPRNSSNSDGINLGIDEMGIFKNINLVPSAP</sequence>
<name>A0ABC8QQR5_9AQUA</name>